<comment type="pathway">
    <text evidence="6">Protein modification; protein glycosylation.</text>
</comment>
<accession>A0A3F2RZS8</accession>
<dbReference type="Proteomes" id="UP000284657">
    <property type="component" value="Unassembled WGS sequence"/>
</dbReference>
<keyword evidence="4 6" id="KW-1133">Transmembrane helix</keyword>
<evidence type="ECO:0000313" key="10">
    <source>
        <dbReference type="Proteomes" id="UP000277300"/>
    </source>
</evidence>
<dbReference type="Proteomes" id="UP000277300">
    <property type="component" value="Unassembled WGS sequence"/>
</dbReference>
<dbReference type="OrthoDB" id="302705at2759"/>
<dbReference type="GO" id="GO:0006487">
    <property type="term" value="P:protein N-linked glycosylation"/>
    <property type="evidence" value="ECO:0007669"/>
    <property type="project" value="UniProtKB-UniRule"/>
</dbReference>
<dbReference type="SUPFAM" id="SSF48317">
    <property type="entry name" value="Acid phosphatase/Vanadium-dependent haloperoxidase"/>
    <property type="match status" value="1"/>
</dbReference>
<dbReference type="AlphaFoldDB" id="A0A3F2RZS8"/>
<comment type="function">
    <text evidence="6">Required for efficient N-glycosylation. Necessary for maintaining optimal levels of dolichol-linked oligosaccharides. Hydrolyzes dolichyl pyrophosphate at a very high rate and dolichyl monophosphate at a much lower rate. Does not act on phosphatidate.</text>
</comment>
<dbReference type="InterPro" id="IPR036938">
    <property type="entry name" value="PAP2/HPO_sf"/>
</dbReference>
<dbReference type="SMART" id="SM00014">
    <property type="entry name" value="acidPPc"/>
    <property type="match status" value="1"/>
</dbReference>
<evidence type="ECO:0000313" key="8">
    <source>
        <dbReference type="EMBL" id="RLN46050.1"/>
    </source>
</evidence>
<evidence type="ECO:0000313" key="11">
    <source>
        <dbReference type="Proteomes" id="UP000284657"/>
    </source>
</evidence>
<evidence type="ECO:0000256" key="2">
    <source>
        <dbReference type="ARBA" id="ARBA00022692"/>
    </source>
</evidence>
<dbReference type="UniPathway" id="UPA00378"/>
<dbReference type="EMBL" id="MBAD02002613">
    <property type="protein sequence ID" value="RLN46050.1"/>
    <property type="molecule type" value="Genomic_DNA"/>
</dbReference>
<protein>
    <recommendedName>
        <fullName evidence="6">Dolichyldiphosphatase</fullName>
        <ecNumber evidence="6">3.6.1.43</ecNumber>
    </recommendedName>
</protein>
<dbReference type="PANTHER" id="PTHR11247">
    <property type="entry name" value="PALMITOYL-PROTEIN THIOESTERASE/DOLICHYLDIPHOSPHATASE 1"/>
    <property type="match status" value="1"/>
</dbReference>
<evidence type="ECO:0000256" key="4">
    <source>
        <dbReference type="ARBA" id="ARBA00022989"/>
    </source>
</evidence>
<comment type="subcellular location">
    <subcellularLocation>
        <location evidence="6">Endoplasmic reticulum membrane</location>
        <topology evidence="6">Multi-pass membrane protein</topology>
    </subcellularLocation>
    <subcellularLocation>
        <location evidence="1">Membrane</location>
        <topology evidence="1">Multi-pass membrane protein</topology>
    </subcellularLocation>
</comment>
<dbReference type="CDD" id="cd03382">
    <property type="entry name" value="PAP2_dolichyldiphosphatase"/>
    <property type="match status" value="1"/>
</dbReference>
<name>A0A3F2RZS8_9STRA</name>
<comment type="catalytic activity">
    <reaction evidence="6">
        <text>a di-trans,poly-cis-dolichyl diphosphate + H2O = a di-trans,poly-cis-dolichyl phosphate + phosphate + H(+)</text>
        <dbReference type="Rhea" id="RHEA:14385"/>
        <dbReference type="Rhea" id="RHEA-COMP:19498"/>
        <dbReference type="Rhea" id="RHEA-COMP:19506"/>
        <dbReference type="ChEBI" id="CHEBI:15377"/>
        <dbReference type="ChEBI" id="CHEBI:15378"/>
        <dbReference type="ChEBI" id="CHEBI:43474"/>
        <dbReference type="ChEBI" id="CHEBI:57497"/>
        <dbReference type="ChEBI" id="CHEBI:57683"/>
        <dbReference type="EC" id="3.6.1.43"/>
    </reaction>
</comment>
<organism evidence="9 10">
    <name type="scientific">Phytophthora kernoviae</name>
    <dbReference type="NCBI Taxonomy" id="325452"/>
    <lineage>
        <taxon>Eukaryota</taxon>
        <taxon>Sar</taxon>
        <taxon>Stramenopiles</taxon>
        <taxon>Oomycota</taxon>
        <taxon>Peronosporomycetes</taxon>
        <taxon>Peronosporales</taxon>
        <taxon>Peronosporaceae</taxon>
        <taxon>Phytophthora</taxon>
    </lineage>
</organism>
<proteinExistence type="inferred from homology"/>
<feature type="transmembrane region" description="Helical" evidence="6">
    <location>
        <begin position="155"/>
        <end position="179"/>
    </location>
</feature>
<evidence type="ECO:0000256" key="3">
    <source>
        <dbReference type="ARBA" id="ARBA00022801"/>
    </source>
</evidence>
<dbReference type="GO" id="GO:0005789">
    <property type="term" value="C:endoplasmic reticulum membrane"/>
    <property type="evidence" value="ECO:0007669"/>
    <property type="project" value="UniProtKB-SubCell"/>
</dbReference>
<evidence type="ECO:0000256" key="5">
    <source>
        <dbReference type="ARBA" id="ARBA00023136"/>
    </source>
</evidence>
<keyword evidence="2 6" id="KW-0812">Transmembrane</keyword>
<comment type="similarity">
    <text evidence="6">Belongs to the dolichyldiphosphatase family.</text>
</comment>
<keyword evidence="5 6" id="KW-0472">Membrane</keyword>
<dbReference type="InterPro" id="IPR039667">
    <property type="entry name" value="Dolichyldiphosphatase_PAP2"/>
</dbReference>
<gene>
    <name evidence="8" type="ORF">BBJ29_003382</name>
    <name evidence="9" type="ORF">BBP00_00002130</name>
</gene>
<keyword evidence="6" id="KW-0256">Endoplasmic reticulum</keyword>
<dbReference type="Gene3D" id="1.20.144.10">
    <property type="entry name" value="Phosphatidic acid phosphatase type 2/haloperoxidase"/>
    <property type="match status" value="1"/>
</dbReference>
<feature type="transmembrane region" description="Helical" evidence="6">
    <location>
        <begin position="27"/>
        <end position="51"/>
    </location>
</feature>
<dbReference type="InterPro" id="IPR000326">
    <property type="entry name" value="PAP2/HPO"/>
</dbReference>
<evidence type="ECO:0000256" key="6">
    <source>
        <dbReference type="RuleBase" id="RU367078"/>
    </source>
</evidence>
<dbReference type="FunFam" id="1.20.144.10:FF:000033">
    <property type="entry name" value="Dolichylpyrophosphate phosphatase"/>
    <property type="match status" value="1"/>
</dbReference>
<reference evidence="10 11" key="1">
    <citation type="submission" date="2018-07" db="EMBL/GenBank/DDBJ databases">
        <title>Genome sequencing of oomycete isolates from Chile give support for New Zealand origin for Phytophthora kernoviae and make available the first Nothophytophthora sp. genome.</title>
        <authorList>
            <person name="Studholme D.J."/>
            <person name="Sanfuentes E."/>
            <person name="Panda P."/>
            <person name="Hill R."/>
            <person name="Sambles C."/>
            <person name="Grant M."/>
            <person name="Williams N.M."/>
            <person name="Mcdougal R.L."/>
        </authorList>
    </citation>
    <scope>NUCLEOTIDE SEQUENCE [LARGE SCALE GENOMIC DNA]</scope>
    <source>
        <strain evidence="9">Chile6</strain>
        <strain evidence="8">Chile7</strain>
    </source>
</reference>
<dbReference type="EMBL" id="MBDO02000034">
    <property type="protein sequence ID" value="RLN66590.1"/>
    <property type="molecule type" value="Genomic_DNA"/>
</dbReference>
<evidence type="ECO:0000313" key="9">
    <source>
        <dbReference type="EMBL" id="RLN66590.1"/>
    </source>
</evidence>
<dbReference type="Pfam" id="PF01569">
    <property type="entry name" value="PAP2"/>
    <property type="match status" value="1"/>
</dbReference>
<sequence length="223" mass="25195">MTKQAAETKILKAFELTWVMYDPTDRFGVIMALFTLSPVFVTLMHVTLVAFQRDLDSVSMFLGQVTSEVLNKVLKKAINQRRPDGARMGGSGMPSAHSQFISYFASYAVAYTWSRLNSHRYMEQCFTIVGAILLALLTCYSRVRLGYHTKDQVIVGALVGVLAGFTWHALISMVSPWLFPLVAQSRVAQFFYLRDISHIPDLIVHQHELCYLDAAASFKNKFQ</sequence>
<dbReference type="PANTHER" id="PTHR11247:SF1">
    <property type="entry name" value="DOLICHYLDIPHOSPHATASE 1"/>
    <property type="match status" value="1"/>
</dbReference>
<keyword evidence="3 6" id="KW-0378">Hydrolase</keyword>
<dbReference type="GO" id="GO:0008610">
    <property type="term" value="P:lipid biosynthetic process"/>
    <property type="evidence" value="ECO:0007669"/>
    <property type="project" value="TreeGrafter"/>
</dbReference>
<feature type="transmembrane region" description="Helical" evidence="6">
    <location>
        <begin position="125"/>
        <end position="143"/>
    </location>
</feature>
<dbReference type="EC" id="3.6.1.43" evidence="6"/>
<evidence type="ECO:0000256" key="1">
    <source>
        <dbReference type="ARBA" id="ARBA00004141"/>
    </source>
</evidence>
<evidence type="ECO:0000259" key="7">
    <source>
        <dbReference type="SMART" id="SM00014"/>
    </source>
</evidence>
<comment type="caution">
    <text evidence="9">The sequence shown here is derived from an EMBL/GenBank/DDBJ whole genome shotgun (WGS) entry which is preliminary data.</text>
</comment>
<dbReference type="GO" id="GO:0047874">
    <property type="term" value="F:dolichyldiphosphatase activity"/>
    <property type="evidence" value="ECO:0007669"/>
    <property type="project" value="UniProtKB-UniRule"/>
</dbReference>
<feature type="domain" description="Phosphatidic acid phosphatase type 2/haloperoxidase" evidence="7">
    <location>
        <begin position="57"/>
        <end position="168"/>
    </location>
</feature>